<evidence type="ECO:0000313" key="3">
    <source>
        <dbReference type="Proteomes" id="UP000240760"/>
    </source>
</evidence>
<name>A0A2T4C2R9_TRILO</name>
<proteinExistence type="predicted"/>
<keyword evidence="3" id="KW-1185">Reference proteome</keyword>
<gene>
    <name evidence="2" type="ORF">M440DRAFT_1402391</name>
</gene>
<sequence>MAAAKEDSKATSPRKDQVPDALQTIEANKIVRERHAGKDQEARSATQHRRASDEQLERPAQDTRRRPRFSADKRSLNARLQDA</sequence>
<feature type="region of interest" description="Disordered" evidence="1">
    <location>
        <begin position="1"/>
        <end position="83"/>
    </location>
</feature>
<dbReference type="EMBL" id="KZ679133">
    <property type="protein sequence ID" value="PTB75860.1"/>
    <property type="molecule type" value="Genomic_DNA"/>
</dbReference>
<accession>A0A2T4C2R9</accession>
<protein>
    <submittedName>
        <fullName evidence="2">Uncharacterized protein</fullName>
    </submittedName>
</protein>
<feature type="compositionally biased region" description="Basic and acidic residues" evidence="1">
    <location>
        <begin position="1"/>
        <end position="18"/>
    </location>
</feature>
<feature type="compositionally biased region" description="Basic and acidic residues" evidence="1">
    <location>
        <begin position="50"/>
        <end position="83"/>
    </location>
</feature>
<feature type="compositionally biased region" description="Basic and acidic residues" evidence="1">
    <location>
        <begin position="29"/>
        <end position="42"/>
    </location>
</feature>
<organism evidence="2 3">
    <name type="scientific">Trichoderma longibrachiatum ATCC 18648</name>
    <dbReference type="NCBI Taxonomy" id="983965"/>
    <lineage>
        <taxon>Eukaryota</taxon>
        <taxon>Fungi</taxon>
        <taxon>Dikarya</taxon>
        <taxon>Ascomycota</taxon>
        <taxon>Pezizomycotina</taxon>
        <taxon>Sordariomycetes</taxon>
        <taxon>Hypocreomycetidae</taxon>
        <taxon>Hypocreales</taxon>
        <taxon>Hypocreaceae</taxon>
        <taxon>Trichoderma</taxon>
    </lineage>
</organism>
<reference evidence="2 3" key="1">
    <citation type="submission" date="2016-07" db="EMBL/GenBank/DDBJ databases">
        <title>Multiple horizontal gene transfer events from other fungi enriched the ability of initially mycotrophic Trichoderma (Ascomycota) to feed on dead plant biomass.</title>
        <authorList>
            <consortium name="DOE Joint Genome Institute"/>
            <person name="Aerts A."/>
            <person name="Atanasova L."/>
            <person name="Chenthamara K."/>
            <person name="Zhang J."/>
            <person name="Grujic M."/>
            <person name="Henrissat B."/>
            <person name="Kuo A."/>
            <person name="Salamov A."/>
            <person name="Lipzen A."/>
            <person name="Labutti K."/>
            <person name="Barry K."/>
            <person name="Miao Y."/>
            <person name="Rahimi M.J."/>
            <person name="Shen Q."/>
            <person name="Grigoriev I.V."/>
            <person name="Kubicek C.P."/>
            <person name="Druzhinina I.S."/>
        </authorList>
    </citation>
    <scope>NUCLEOTIDE SEQUENCE [LARGE SCALE GENOMIC DNA]</scope>
    <source>
        <strain evidence="2 3">ATCC 18648</strain>
    </source>
</reference>
<evidence type="ECO:0000313" key="2">
    <source>
        <dbReference type="EMBL" id="PTB75860.1"/>
    </source>
</evidence>
<dbReference type="Proteomes" id="UP000240760">
    <property type="component" value="Unassembled WGS sequence"/>
</dbReference>
<evidence type="ECO:0000256" key="1">
    <source>
        <dbReference type="SAM" id="MobiDB-lite"/>
    </source>
</evidence>
<dbReference type="AlphaFoldDB" id="A0A2T4C2R9"/>